<keyword evidence="4" id="KW-0472">Membrane</keyword>
<protein>
    <submittedName>
        <fullName evidence="8">FimB/Mfa2 family fimbrial subunit</fullName>
    </submittedName>
</protein>
<keyword evidence="7" id="KW-0449">Lipoprotein</keyword>
<evidence type="ECO:0000256" key="5">
    <source>
        <dbReference type="ARBA" id="ARBA00023139"/>
    </source>
</evidence>
<gene>
    <name evidence="8" type="ORF">FYJ73_04660</name>
</gene>
<reference evidence="8 9" key="1">
    <citation type="submission" date="2019-08" db="EMBL/GenBank/DDBJ databases">
        <title>In-depth cultivation of the pig gut microbiome towards novel bacterial diversity and tailored functional studies.</title>
        <authorList>
            <person name="Wylensek D."/>
            <person name="Hitch T.C.A."/>
            <person name="Clavel T."/>
        </authorList>
    </citation>
    <scope>NUCLEOTIDE SEQUENCE [LARGE SCALE GENOMIC DNA]</scope>
    <source>
        <strain evidence="8 9">LKV-178-WT-2A</strain>
    </source>
</reference>
<comment type="caution">
    <text evidence="8">The sequence shown here is derived from an EMBL/GenBank/DDBJ whole genome shotgun (WGS) entry which is preliminary data.</text>
</comment>
<dbReference type="EMBL" id="VUNG01000007">
    <property type="protein sequence ID" value="MST83964.1"/>
    <property type="molecule type" value="Genomic_DNA"/>
</dbReference>
<comment type="subcellular location">
    <subcellularLocation>
        <location evidence="1">Cell outer membrane</location>
    </subcellularLocation>
</comment>
<dbReference type="RefSeq" id="WP_154533548.1">
    <property type="nucleotide sequence ID" value="NZ_VUNG01000007.1"/>
</dbReference>
<keyword evidence="3" id="KW-0732">Signal</keyword>
<sequence length="341" mass="38853">MYIDWHKTFLCAAMALLSLSSCVKDDMDDCPASKVSIQFNYTYNLKDADAFSTRVRNVNVYVFDGNGKYLMKQCQSAEQFAADYTMDFTGLEPGKYTFACMARGKQESEITNTDKEFLFSQLTRSASGVDDLNASINAPVNDYEFTPLFSGHTTVEYNGRSITDTICLKKWTNRYRVVLIPYSSNMDGFDVENFDVRITGIANTLDINGKSVGTGNIIYTPYRSTLITNESNEANVNGQPVDKALVYDLKSSRLFENHPEQRIIITDKRTGRELFNHSLPWLMALYNGSLRNLQWGDQEYLDRQDNYFLTFYVANPSTDFYLSAKVKINDWVVNLQEVGLK</sequence>
<evidence type="ECO:0000256" key="1">
    <source>
        <dbReference type="ARBA" id="ARBA00004442"/>
    </source>
</evidence>
<evidence type="ECO:0000256" key="6">
    <source>
        <dbReference type="ARBA" id="ARBA00023237"/>
    </source>
</evidence>
<dbReference type="AlphaFoldDB" id="A0A7K0KDJ7"/>
<dbReference type="PROSITE" id="PS51257">
    <property type="entry name" value="PROKAR_LIPOPROTEIN"/>
    <property type="match status" value="1"/>
</dbReference>
<name>A0A7K0KDJ7_9BACT</name>
<dbReference type="Gene3D" id="2.60.40.2100">
    <property type="match status" value="1"/>
</dbReference>
<dbReference type="Proteomes" id="UP000438914">
    <property type="component" value="Unassembled WGS sequence"/>
</dbReference>
<evidence type="ECO:0000313" key="8">
    <source>
        <dbReference type="EMBL" id="MST83964.1"/>
    </source>
</evidence>
<dbReference type="Pfam" id="PF08842">
    <property type="entry name" value="Mfa2"/>
    <property type="match status" value="1"/>
</dbReference>
<evidence type="ECO:0000256" key="2">
    <source>
        <dbReference type="ARBA" id="ARBA00007248"/>
    </source>
</evidence>
<comment type="similarity">
    <text evidence="2">Belongs to the bacteroidetes fimbrillin superfamily. FimB/Mfa2 family.</text>
</comment>
<organism evidence="8 9">
    <name type="scientific">Hallella mizrahii</name>
    <dbReference type="NCBI Taxonomy" id="2606637"/>
    <lineage>
        <taxon>Bacteria</taxon>
        <taxon>Pseudomonadati</taxon>
        <taxon>Bacteroidota</taxon>
        <taxon>Bacteroidia</taxon>
        <taxon>Bacteroidales</taxon>
        <taxon>Prevotellaceae</taxon>
        <taxon>Hallella</taxon>
    </lineage>
</organism>
<dbReference type="GO" id="GO:0009279">
    <property type="term" value="C:cell outer membrane"/>
    <property type="evidence" value="ECO:0007669"/>
    <property type="project" value="UniProtKB-SubCell"/>
</dbReference>
<keyword evidence="9" id="KW-1185">Reference proteome</keyword>
<dbReference type="Gene3D" id="2.60.40.2090">
    <property type="match status" value="1"/>
</dbReference>
<evidence type="ECO:0000256" key="4">
    <source>
        <dbReference type="ARBA" id="ARBA00023136"/>
    </source>
</evidence>
<evidence type="ECO:0000256" key="7">
    <source>
        <dbReference type="ARBA" id="ARBA00023288"/>
    </source>
</evidence>
<keyword evidence="6" id="KW-0998">Cell outer membrane</keyword>
<keyword evidence="5" id="KW-0564">Palmitate</keyword>
<accession>A0A7K0KDJ7</accession>
<evidence type="ECO:0000256" key="3">
    <source>
        <dbReference type="ARBA" id="ARBA00022729"/>
    </source>
</evidence>
<proteinExistence type="inferred from homology"/>
<evidence type="ECO:0000313" key="9">
    <source>
        <dbReference type="Proteomes" id="UP000438914"/>
    </source>
</evidence>
<dbReference type="InterPro" id="IPR014941">
    <property type="entry name" value="FimB/Mfa2/Mfa3"/>
</dbReference>